<dbReference type="EMBL" id="VIWP01000003">
    <property type="protein sequence ID" value="TWF54895.1"/>
    <property type="molecule type" value="Genomic_DNA"/>
</dbReference>
<dbReference type="Proteomes" id="UP000320653">
    <property type="component" value="Unassembled WGS sequence"/>
</dbReference>
<reference evidence="2 3" key="1">
    <citation type="submission" date="2019-06" db="EMBL/GenBank/DDBJ databases">
        <title>Sorghum-associated microbial communities from plants grown in Nebraska, USA.</title>
        <authorList>
            <person name="Schachtman D."/>
        </authorList>
    </citation>
    <scope>NUCLEOTIDE SEQUENCE [LARGE SCALE GENOMIC DNA]</scope>
    <source>
        <strain evidence="2 3">1225</strain>
    </source>
</reference>
<dbReference type="InterPro" id="IPR016181">
    <property type="entry name" value="Acyl_CoA_acyltransferase"/>
</dbReference>
<accession>A0A561QWZ8</accession>
<dbReference type="InterPro" id="IPR031165">
    <property type="entry name" value="GNAT_YJDJ"/>
</dbReference>
<dbReference type="AlphaFoldDB" id="A0A561QWZ8"/>
<name>A0A561QWZ8_9HYPH</name>
<dbReference type="CDD" id="cd04301">
    <property type="entry name" value="NAT_SF"/>
    <property type="match status" value="1"/>
</dbReference>
<dbReference type="InterPro" id="IPR045057">
    <property type="entry name" value="Gcn5-rel_NAT"/>
</dbReference>
<evidence type="ECO:0000313" key="2">
    <source>
        <dbReference type="EMBL" id="TWF54895.1"/>
    </source>
</evidence>
<gene>
    <name evidence="2" type="ORF">FHW37_103766</name>
</gene>
<evidence type="ECO:0000313" key="3">
    <source>
        <dbReference type="Proteomes" id="UP000320653"/>
    </source>
</evidence>
<proteinExistence type="predicted"/>
<dbReference type="RefSeq" id="WP_145638066.1">
    <property type="nucleotide sequence ID" value="NZ_VIWP01000003.1"/>
</dbReference>
<feature type="domain" description="N-acetyltransferase" evidence="1">
    <location>
        <begin position="7"/>
        <end position="93"/>
    </location>
</feature>
<dbReference type="PROSITE" id="PS51729">
    <property type="entry name" value="GNAT_YJDJ"/>
    <property type="match status" value="1"/>
</dbReference>
<dbReference type="Pfam" id="PF14542">
    <property type="entry name" value="Acetyltransf_CG"/>
    <property type="match status" value="1"/>
</dbReference>
<keyword evidence="3" id="KW-1185">Reference proteome</keyword>
<protein>
    <recommendedName>
        <fullName evidence="1">N-acetyltransferase domain-containing protein</fullName>
    </recommendedName>
</protein>
<organism evidence="2 3">
    <name type="scientific">Neorhizobium alkalisoli</name>
    <dbReference type="NCBI Taxonomy" id="528178"/>
    <lineage>
        <taxon>Bacteria</taxon>
        <taxon>Pseudomonadati</taxon>
        <taxon>Pseudomonadota</taxon>
        <taxon>Alphaproteobacteria</taxon>
        <taxon>Hyphomicrobiales</taxon>
        <taxon>Rhizobiaceae</taxon>
        <taxon>Rhizobium/Agrobacterium group</taxon>
        <taxon>Neorhizobium</taxon>
    </lineage>
</organism>
<dbReference type="PANTHER" id="PTHR31435">
    <property type="entry name" value="PROTEIN NATD1"/>
    <property type="match status" value="1"/>
</dbReference>
<dbReference type="Gene3D" id="3.40.630.30">
    <property type="match status" value="1"/>
</dbReference>
<evidence type="ECO:0000259" key="1">
    <source>
        <dbReference type="PROSITE" id="PS51729"/>
    </source>
</evidence>
<sequence length="93" mass="10288">MIRITEEIHESNGRYLAELDGHTAEMTFVRRSPELIAVNHTGVPEELRGKGVGQALAVHAVEAARAGGWKILALCSFMRAQAERHPDWQDVIA</sequence>
<dbReference type="OrthoDB" id="9800945at2"/>
<dbReference type="SUPFAM" id="SSF55729">
    <property type="entry name" value="Acyl-CoA N-acyltransferases (Nat)"/>
    <property type="match status" value="1"/>
</dbReference>
<dbReference type="PANTHER" id="PTHR31435:SF10">
    <property type="entry name" value="BSR4717 PROTEIN"/>
    <property type="match status" value="1"/>
</dbReference>
<comment type="caution">
    <text evidence="2">The sequence shown here is derived from an EMBL/GenBank/DDBJ whole genome shotgun (WGS) entry which is preliminary data.</text>
</comment>